<evidence type="ECO:0000313" key="11">
    <source>
        <dbReference type="Proteomes" id="UP001291623"/>
    </source>
</evidence>
<dbReference type="InterPro" id="IPR012132">
    <property type="entry name" value="GMC_OxRdtase"/>
</dbReference>
<accession>A0AAE1RTS8</accession>
<keyword evidence="4" id="KW-0732">Signal</keyword>
<evidence type="ECO:0000256" key="3">
    <source>
        <dbReference type="ARBA" id="ARBA00022630"/>
    </source>
</evidence>
<organism evidence="10 11">
    <name type="scientific">Anisodus tanguticus</name>
    <dbReference type="NCBI Taxonomy" id="243964"/>
    <lineage>
        <taxon>Eukaryota</taxon>
        <taxon>Viridiplantae</taxon>
        <taxon>Streptophyta</taxon>
        <taxon>Embryophyta</taxon>
        <taxon>Tracheophyta</taxon>
        <taxon>Spermatophyta</taxon>
        <taxon>Magnoliopsida</taxon>
        <taxon>eudicotyledons</taxon>
        <taxon>Gunneridae</taxon>
        <taxon>Pentapetalae</taxon>
        <taxon>asterids</taxon>
        <taxon>lamiids</taxon>
        <taxon>Solanales</taxon>
        <taxon>Solanaceae</taxon>
        <taxon>Solanoideae</taxon>
        <taxon>Hyoscyameae</taxon>
        <taxon>Anisodus</taxon>
    </lineage>
</organism>
<dbReference type="Gene3D" id="3.50.50.60">
    <property type="entry name" value="FAD/NAD(P)-binding domain"/>
    <property type="match status" value="1"/>
</dbReference>
<feature type="compositionally biased region" description="Basic and acidic residues" evidence="8">
    <location>
        <begin position="565"/>
        <end position="591"/>
    </location>
</feature>
<dbReference type="PANTHER" id="PTHR45968">
    <property type="entry name" value="OSJNBA0019K04.7 PROTEIN"/>
    <property type="match status" value="1"/>
</dbReference>
<dbReference type="PIRSF" id="PIRSF000137">
    <property type="entry name" value="Alcohol_oxidase"/>
    <property type="match status" value="1"/>
</dbReference>
<evidence type="ECO:0000256" key="2">
    <source>
        <dbReference type="ARBA" id="ARBA00010790"/>
    </source>
</evidence>
<keyword evidence="7" id="KW-1015">Disulfide bond</keyword>
<evidence type="ECO:0000259" key="9">
    <source>
        <dbReference type="PROSITE" id="PS00624"/>
    </source>
</evidence>
<keyword evidence="11" id="KW-1185">Reference proteome</keyword>
<evidence type="ECO:0000256" key="4">
    <source>
        <dbReference type="ARBA" id="ARBA00022729"/>
    </source>
</evidence>
<feature type="binding site" evidence="6">
    <location>
        <begin position="21"/>
        <end position="22"/>
    </location>
    <ligand>
        <name>FAD</name>
        <dbReference type="ChEBI" id="CHEBI:57692"/>
    </ligand>
</feature>
<dbReference type="GO" id="GO:0016614">
    <property type="term" value="F:oxidoreductase activity, acting on CH-OH group of donors"/>
    <property type="evidence" value="ECO:0007669"/>
    <property type="project" value="InterPro"/>
</dbReference>
<evidence type="ECO:0000256" key="8">
    <source>
        <dbReference type="SAM" id="MobiDB-lite"/>
    </source>
</evidence>
<sequence length="605" mass="66002">MDATSAPEVVFFDYIVIGGGTSGCALAATLSQSSNVLLLERGGLPYGNPNITNITGFANNLADTSPSSPAQLFISTDGVFNHRARVLGGGSAINAGFFSRASDEYVKRMRWNQKVVNESYEWVEKKVAFRPQIKQWQSAVRSGLVEVGVKPYNGFTYKHLDGTKVGGSIFDPKGHRHTAADLLEYANPTKIGVYLYATVEQILFKTGGGRKPRAYGVRFQDSEGNSHLAYLNQGSMNEVLLSAGALGSPQMLMLSGIGPSKQLKAHGIYVLVDQPMVGMGMSDNPMNAVFVPSPNPVEVSLIQVVGITGFKSYIEAASGPLELDRMCRMTHDFARITNKTMDPFKVPSATAIPGFNPHLLHSPVQAGLILEKVAGPYSTGFLALKSKNPNENPIVTFNYFKDPRDLQRCVQGMRTIADVIESRSFSSFRHPFTTAQTLMDTMLTFPLNLRPRHLSASVSLEQFCIDTVMTIWHYHGGCQVGKVVDRDYRVFGVDGLRVIDGSTFVDSPGTNPQATVMMLGRNLSVANLNNGAPEDNLIGKIVDSQCSQLLGDAPKIANVLDEQISGDKGDQEPERENELEETRRAASETRTKAHGKRLFTMILPK</sequence>
<feature type="region of interest" description="Disordered" evidence="8">
    <location>
        <begin position="563"/>
        <end position="595"/>
    </location>
</feature>
<evidence type="ECO:0000256" key="7">
    <source>
        <dbReference type="PIRSR" id="PIRSR000137-3"/>
    </source>
</evidence>
<evidence type="ECO:0000313" key="10">
    <source>
        <dbReference type="EMBL" id="KAK4357495.1"/>
    </source>
</evidence>
<feature type="binding site" evidence="6">
    <location>
        <begin position="512"/>
        <end position="513"/>
    </location>
    <ligand>
        <name>FAD</name>
        <dbReference type="ChEBI" id="CHEBI:57692"/>
    </ligand>
</feature>
<dbReference type="InterPro" id="IPR051871">
    <property type="entry name" value="GMC_Oxidoreductase-Related"/>
</dbReference>
<dbReference type="PRINTS" id="PR00757">
    <property type="entry name" value="AMINEOXDASEF"/>
</dbReference>
<dbReference type="InterPro" id="IPR007867">
    <property type="entry name" value="GMC_OxRtase_C"/>
</dbReference>
<feature type="binding site" evidence="6">
    <location>
        <begin position="40"/>
        <end position="41"/>
    </location>
    <ligand>
        <name>FAD</name>
        <dbReference type="ChEBI" id="CHEBI:57692"/>
    </ligand>
</feature>
<reference evidence="10" key="1">
    <citation type="submission" date="2023-12" db="EMBL/GenBank/DDBJ databases">
        <title>Genome assembly of Anisodus tanguticus.</title>
        <authorList>
            <person name="Wang Y.-J."/>
        </authorList>
    </citation>
    <scope>NUCLEOTIDE SEQUENCE</scope>
    <source>
        <strain evidence="10">KB-2021</strain>
        <tissue evidence="10">Leaf</tissue>
    </source>
</reference>
<dbReference type="SUPFAM" id="SSF54373">
    <property type="entry name" value="FAD-linked reductases, C-terminal domain"/>
    <property type="match status" value="1"/>
</dbReference>
<dbReference type="PANTHER" id="PTHR45968:SF31">
    <property type="entry name" value="GLUCOSE-METHANOL-CHOLINE (GMC) OXIDOREDUCTASE FAMILY PROTEIN"/>
    <property type="match status" value="1"/>
</dbReference>
<dbReference type="Proteomes" id="UP001291623">
    <property type="component" value="Unassembled WGS sequence"/>
</dbReference>
<feature type="disulfide bond" evidence="7">
    <location>
        <begin position="409"/>
        <end position="464"/>
    </location>
</feature>
<dbReference type="InterPro" id="IPR001613">
    <property type="entry name" value="Flavin_amine_oxidase"/>
</dbReference>
<dbReference type="PROSITE" id="PS00624">
    <property type="entry name" value="GMC_OXRED_2"/>
    <property type="match status" value="1"/>
</dbReference>
<dbReference type="Gene3D" id="3.30.410.40">
    <property type="match status" value="1"/>
</dbReference>
<comment type="cofactor">
    <cofactor evidence="1 6">
        <name>FAD</name>
        <dbReference type="ChEBI" id="CHEBI:57692"/>
    </cofactor>
</comment>
<gene>
    <name evidence="10" type="ORF">RND71_023105</name>
</gene>
<evidence type="ECO:0000256" key="1">
    <source>
        <dbReference type="ARBA" id="ARBA00001974"/>
    </source>
</evidence>
<comment type="similarity">
    <text evidence="2">Belongs to the GMC oxidoreductase family.</text>
</comment>
<comment type="caution">
    <text evidence="10">The sequence shown here is derived from an EMBL/GenBank/DDBJ whole genome shotgun (WGS) entry which is preliminary data.</text>
</comment>
<dbReference type="AlphaFoldDB" id="A0AAE1RTS8"/>
<name>A0AAE1RTS8_9SOLA</name>
<feature type="binding site" evidence="6">
    <location>
        <begin position="472"/>
        <end position="473"/>
    </location>
    <ligand>
        <name>FAD</name>
        <dbReference type="ChEBI" id="CHEBI:57692"/>
    </ligand>
</feature>
<feature type="binding site" evidence="6">
    <location>
        <position position="501"/>
    </location>
    <ligand>
        <name>FAD</name>
        <dbReference type="ChEBI" id="CHEBI:57692"/>
    </ligand>
</feature>
<dbReference type="InterPro" id="IPR000172">
    <property type="entry name" value="GMC_OxRdtase_N"/>
</dbReference>
<evidence type="ECO:0000256" key="6">
    <source>
        <dbReference type="PIRSR" id="PIRSR000137-2"/>
    </source>
</evidence>
<proteinExistence type="inferred from homology"/>
<keyword evidence="3" id="KW-0285">Flavoprotein</keyword>
<dbReference type="Pfam" id="PF00732">
    <property type="entry name" value="GMC_oxred_N"/>
    <property type="match status" value="1"/>
</dbReference>
<dbReference type="Pfam" id="PF05199">
    <property type="entry name" value="GMC_oxred_C"/>
    <property type="match status" value="1"/>
</dbReference>
<keyword evidence="5 6" id="KW-0274">FAD</keyword>
<feature type="domain" description="Glucose-methanol-choline oxidoreductase N-terminal" evidence="9">
    <location>
        <begin position="244"/>
        <end position="258"/>
    </location>
</feature>
<dbReference type="EMBL" id="JAVYJV010000012">
    <property type="protein sequence ID" value="KAK4357495.1"/>
    <property type="molecule type" value="Genomic_DNA"/>
</dbReference>
<feature type="binding site" evidence="6">
    <location>
        <position position="199"/>
    </location>
    <ligand>
        <name>FAD</name>
        <dbReference type="ChEBI" id="CHEBI:57692"/>
    </ligand>
</feature>
<dbReference type="SUPFAM" id="SSF51905">
    <property type="entry name" value="FAD/NAD(P)-binding domain"/>
    <property type="match status" value="1"/>
</dbReference>
<protein>
    <recommendedName>
        <fullName evidence="9">Glucose-methanol-choline oxidoreductase N-terminal domain-containing protein</fullName>
    </recommendedName>
</protein>
<feature type="binding site" evidence="6">
    <location>
        <position position="86"/>
    </location>
    <ligand>
        <name>FAD</name>
        <dbReference type="ChEBI" id="CHEBI:57692"/>
    </ligand>
</feature>
<dbReference type="InterPro" id="IPR036188">
    <property type="entry name" value="FAD/NAD-bd_sf"/>
</dbReference>
<evidence type="ECO:0000256" key="5">
    <source>
        <dbReference type="ARBA" id="ARBA00022827"/>
    </source>
</evidence>
<dbReference type="GO" id="GO:0050660">
    <property type="term" value="F:flavin adenine dinucleotide binding"/>
    <property type="evidence" value="ECO:0007669"/>
    <property type="project" value="InterPro"/>
</dbReference>